<sequence length="196" mass="21584">MIITLSQAKALLQITNVTYDTVIQSLIPIVQDDIVRYCNTAFQDRYIFSEGTALATVRGDPDTITDSESNWVNYGFLGGMDVYIEGGAGTNMGVYQVGSVAAGTLTLTSVNRLIDQDIDDTSAQMFSSLRVSRIHWPVGIELPAASMVWYQVKNVKQDGVKSERIDDYAVTYGDSRAAYPDTILQGLNKYRFASIV</sequence>
<accession>A0A0F8ZKI6</accession>
<dbReference type="InterPro" id="IPR053746">
    <property type="entry name" value="Viral_HT_Connector_Assembly"/>
</dbReference>
<name>A0A0F8ZKI6_9ZZZZ</name>
<comment type="caution">
    <text evidence="1">The sequence shown here is derived from an EMBL/GenBank/DDBJ whole genome shotgun (WGS) entry which is preliminary data.</text>
</comment>
<proteinExistence type="predicted"/>
<protein>
    <submittedName>
        <fullName evidence="1">Uncharacterized protein</fullName>
    </submittedName>
</protein>
<dbReference type="Gene3D" id="1.10.246.150">
    <property type="match status" value="2"/>
</dbReference>
<reference evidence="1" key="1">
    <citation type="journal article" date="2015" name="Nature">
        <title>Complex archaea that bridge the gap between prokaryotes and eukaryotes.</title>
        <authorList>
            <person name="Spang A."/>
            <person name="Saw J.H."/>
            <person name="Jorgensen S.L."/>
            <person name="Zaremba-Niedzwiedzka K."/>
            <person name="Martijn J."/>
            <person name="Lind A.E."/>
            <person name="van Eijk R."/>
            <person name="Schleper C."/>
            <person name="Guy L."/>
            <person name="Ettema T.J."/>
        </authorList>
    </citation>
    <scope>NUCLEOTIDE SEQUENCE</scope>
</reference>
<dbReference type="EMBL" id="LAZR01059857">
    <property type="protein sequence ID" value="KKK66904.1"/>
    <property type="molecule type" value="Genomic_DNA"/>
</dbReference>
<dbReference type="AlphaFoldDB" id="A0A0F8ZKI6"/>
<evidence type="ECO:0000313" key="1">
    <source>
        <dbReference type="EMBL" id="KKK66904.1"/>
    </source>
</evidence>
<organism evidence="1">
    <name type="scientific">marine sediment metagenome</name>
    <dbReference type="NCBI Taxonomy" id="412755"/>
    <lineage>
        <taxon>unclassified sequences</taxon>
        <taxon>metagenomes</taxon>
        <taxon>ecological metagenomes</taxon>
    </lineage>
</organism>
<gene>
    <name evidence="1" type="ORF">LCGC14_2959400</name>
</gene>